<organism evidence="2 3">
    <name type="scientific">Laodelphax striatellus</name>
    <name type="common">Small brown planthopper</name>
    <name type="synonym">Delphax striatella</name>
    <dbReference type="NCBI Taxonomy" id="195883"/>
    <lineage>
        <taxon>Eukaryota</taxon>
        <taxon>Metazoa</taxon>
        <taxon>Ecdysozoa</taxon>
        <taxon>Arthropoda</taxon>
        <taxon>Hexapoda</taxon>
        <taxon>Insecta</taxon>
        <taxon>Pterygota</taxon>
        <taxon>Neoptera</taxon>
        <taxon>Paraneoptera</taxon>
        <taxon>Hemiptera</taxon>
        <taxon>Auchenorrhyncha</taxon>
        <taxon>Fulgoroidea</taxon>
        <taxon>Delphacidae</taxon>
        <taxon>Criomorphinae</taxon>
        <taxon>Laodelphax</taxon>
    </lineage>
</organism>
<proteinExistence type="predicted"/>
<name>A0A482WN40_LAOST</name>
<evidence type="ECO:0000256" key="1">
    <source>
        <dbReference type="SAM" id="MobiDB-lite"/>
    </source>
</evidence>
<feature type="compositionally biased region" description="Basic and acidic residues" evidence="1">
    <location>
        <begin position="1"/>
        <end position="11"/>
    </location>
</feature>
<dbReference type="AlphaFoldDB" id="A0A482WN40"/>
<keyword evidence="3" id="KW-1185">Reference proteome</keyword>
<protein>
    <submittedName>
        <fullName evidence="2">Uncharacterized protein</fullName>
    </submittedName>
</protein>
<reference evidence="2 3" key="1">
    <citation type="journal article" date="2017" name="Gigascience">
        <title>Genome sequence of the small brown planthopper, Laodelphax striatellus.</title>
        <authorList>
            <person name="Zhu J."/>
            <person name="Jiang F."/>
            <person name="Wang X."/>
            <person name="Yang P."/>
            <person name="Bao Y."/>
            <person name="Zhao W."/>
            <person name="Wang W."/>
            <person name="Lu H."/>
            <person name="Wang Q."/>
            <person name="Cui N."/>
            <person name="Li J."/>
            <person name="Chen X."/>
            <person name="Luo L."/>
            <person name="Yu J."/>
            <person name="Kang L."/>
            <person name="Cui F."/>
        </authorList>
    </citation>
    <scope>NUCLEOTIDE SEQUENCE [LARGE SCALE GENOMIC DNA]</scope>
    <source>
        <strain evidence="2">Lst14</strain>
    </source>
</reference>
<accession>A0A482WN40</accession>
<comment type="caution">
    <text evidence="2">The sequence shown here is derived from an EMBL/GenBank/DDBJ whole genome shotgun (WGS) entry which is preliminary data.</text>
</comment>
<feature type="compositionally biased region" description="Basic and acidic residues" evidence="1">
    <location>
        <begin position="35"/>
        <end position="65"/>
    </location>
</feature>
<feature type="region of interest" description="Disordered" evidence="1">
    <location>
        <begin position="1"/>
        <end position="65"/>
    </location>
</feature>
<gene>
    <name evidence="2" type="ORF">LSTR_LSTR016011</name>
</gene>
<sequence length="91" mass="10540">MRKTTELKDEESTTIYTHNMRTNNDETSTETVESTTKRKPDGAKNENNDESSSRKVKITDNEAGKESYTATLDDKDLHLLRDFMKKHMNIK</sequence>
<dbReference type="Proteomes" id="UP000291343">
    <property type="component" value="Unassembled WGS sequence"/>
</dbReference>
<evidence type="ECO:0000313" key="3">
    <source>
        <dbReference type="Proteomes" id="UP000291343"/>
    </source>
</evidence>
<dbReference type="EMBL" id="QKKF02030964">
    <property type="protein sequence ID" value="RZF34591.1"/>
    <property type="molecule type" value="Genomic_DNA"/>
</dbReference>
<dbReference type="InParanoid" id="A0A482WN40"/>
<evidence type="ECO:0000313" key="2">
    <source>
        <dbReference type="EMBL" id="RZF34591.1"/>
    </source>
</evidence>
<feature type="compositionally biased region" description="Polar residues" evidence="1">
    <location>
        <begin position="13"/>
        <end position="22"/>
    </location>
</feature>